<dbReference type="AlphaFoldDB" id="A0A0T5X9N6"/>
<gene>
    <name evidence="1" type="ORF">HMPREF1705_04753</name>
</gene>
<name>A0A0T5X9N6_9BACT</name>
<dbReference type="eggNOG" id="COG5421">
    <property type="taxonomic scope" value="Bacteria"/>
</dbReference>
<sequence>MKSKGKEYLRIVESYRDGGKVRHRTLLNLGRLDQIEENPSFQCLGESF</sequence>
<evidence type="ECO:0000313" key="2">
    <source>
        <dbReference type="Proteomes" id="UP000005273"/>
    </source>
</evidence>
<dbReference type="EMBL" id="ACJX03000001">
    <property type="protein sequence ID" value="KRT35073.1"/>
    <property type="molecule type" value="Genomic_DNA"/>
</dbReference>
<comment type="caution">
    <text evidence="1">The sequence shown here is derived from an EMBL/GenBank/DDBJ whole genome shotgun (WGS) entry which is preliminary data.</text>
</comment>
<organism evidence="1 2">
    <name type="scientific">Acetomicrobium hydrogeniformans ATCC BAA-1850</name>
    <dbReference type="NCBI Taxonomy" id="592015"/>
    <lineage>
        <taxon>Bacteria</taxon>
        <taxon>Thermotogati</taxon>
        <taxon>Synergistota</taxon>
        <taxon>Synergistia</taxon>
        <taxon>Synergistales</taxon>
        <taxon>Acetomicrobiaceae</taxon>
        <taxon>Acetomicrobium</taxon>
    </lineage>
</organism>
<evidence type="ECO:0000313" key="1">
    <source>
        <dbReference type="EMBL" id="KRT35073.1"/>
    </source>
</evidence>
<dbReference type="Proteomes" id="UP000005273">
    <property type="component" value="Unassembled WGS sequence"/>
</dbReference>
<keyword evidence="2" id="KW-1185">Reference proteome</keyword>
<accession>A0A0T5X9N6</accession>
<protein>
    <submittedName>
        <fullName evidence="1">Uncharacterized protein</fullName>
    </submittedName>
</protein>
<proteinExistence type="predicted"/>
<dbReference type="STRING" id="592015.HMPREF1705_04753"/>
<reference evidence="2" key="1">
    <citation type="submission" date="2012-09" db="EMBL/GenBank/DDBJ databases">
        <authorList>
            <person name="Weinstock G."/>
            <person name="Sodergren E."/>
            <person name="Clifton S."/>
            <person name="Fulton L."/>
            <person name="Fulton B."/>
            <person name="Courtney L."/>
            <person name="Fronick C."/>
            <person name="Harrison M."/>
            <person name="Strong C."/>
            <person name="Farmer C."/>
            <person name="Delehaunty K."/>
            <person name="Markovic C."/>
            <person name="Hall O."/>
            <person name="Minx P."/>
            <person name="Tomlinson C."/>
            <person name="Mitreva M."/>
            <person name="Nelson J."/>
            <person name="Hou S."/>
            <person name="Wollam A."/>
            <person name="Pepin K.H."/>
            <person name="Johnson M."/>
            <person name="Bhonagiri V."/>
            <person name="Nash W.E."/>
            <person name="Suruliraj S."/>
            <person name="Warren W."/>
            <person name="Chinwalla A."/>
            <person name="Mardis E.R."/>
            <person name="Wilson R.K."/>
        </authorList>
    </citation>
    <scope>NUCLEOTIDE SEQUENCE [LARGE SCALE GENOMIC DNA]</scope>
    <source>
        <strain evidence="2">OS1</strain>
    </source>
</reference>